<feature type="transmembrane region" description="Helical" evidence="1">
    <location>
        <begin position="44"/>
        <end position="64"/>
    </location>
</feature>
<evidence type="ECO:0000313" key="2">
    <source>
        <dbReference type="EMBL" id="QEW01906.1"/>
    </source>
</evidence>
<organism evidence="2 3">
    <name type="scientific">Microbacterium lushaniae</name>
    <dbReference type="NCBI Taxonomy" id="2614639"/>
    <lineage>
        <taxon>Bacteria</taxon>
        <taxon>Bacillati</taxon>
        <taxon>Actinomycetota</taxon>
        <taxon>Actinomycetes</taxon>
        <taxon>Micrococcales</taxon>
        <taxon>Microbacteriaceae</taxon>
        <taxon>Microbacterium</taxon>
    </lineage>
</organism>
<evidence type="ECO:0000313" key="3">
    <source>
        <dbReference type="Proteomes" id="UP000325516"/>
    </source>
</evidence>
<keyword evidence="3" id="KW-1185">Reference proteome</keyword>
<keyword evidence="1" id="KW-0472">Membrane</keyword>
<gene>
    <name evidence="2" type="ORF">F6J85_01515</name>
</gene>
<evidence type="ECO:0000256" key="1">
    <source>
        <dbReference type="SAM" id="Phobius"/>
    </source>
</evidence>
<dbReference type="EMBL" id="CP044232">
    <property type="protein sequence ID" value="QEW01906.1"/>
    <property type="molecule type" value="Genomic_DNA"/>
</dbReference>
<proteinExistence type="predicted"/>
<dbReference type="RefSeq" id="WP_150923550.1">
    <property type="nucleotide sequence ID" value="NZ_CP044232.1"/>
</dbReference>
<dbReference type="KEGG" id="mlz:F6J85_01515"/>
<dbReference type="Proteomes" id="UP000325516">
    <property type="component" value="Chromosome"/>
</dbReference>
<name>A0A5J6L0J7_9MICO</name>
<dbReference type="AlphaFoldDB" id="A0A5J6L0J7"/>
<reference evidence="3" key="1">
    <citation type="submission" date="2019-09" db="EMBL/GenBank/DDBJ databases">
        <title>Mumia zhuanghuii sp. nov. isolated from the intestinal contents of plateau pika (Ochotona curzoniae) in the Qinghai-Tibet plateau of China.</title>
        <authorList>
            <person name="Tian Z."/>
        </authorList>
    </citation>
    <scope>NUCLEOTIDE SEQUENCE [LARGE SCALE GENOMIC DNA]</scope>
    <source>
        <strain evidence="3">L-031</strain>
    </source>
</reference>
<protein>
    <submittedName>
        <fullName evidence="2">Uncharacterized protein</fullName>
    </submittedName>
</protein>
<sequence length="81" mass="9029">MKLLDVALSAAMLLSAIVFSAYIALHFFDFGLFKILPPSISGFFVRVEALQYVALGLFVAALIAKVPLRREIKRQETETQI</sequence>
<keyword evidence="1" id="KW-1133">Transmembrane helix</keyword>
<accession>A0A5J6L0J7</accession>
<keyword evidence="1" id="KW-0812">Transmembrane</keyword>